<dbReference type="PROSITE" id="PS50030">
    <property type="entry name" value="UBA"/>
    <property type="match status" value="1"/>
</dbReference>
<dbReference type="SMART" id="SM00165">
    <property type="entry name" value="UBA"/>
    <property type="match status" value="1"/>
</dbReference>
<dbReference type="SUPFAM" id="SSF50630">
    <property type="entry name" value="Acid proteases"/>
    <property type="match status" value="1"/>
</dbReference>
<dbReference type="GO" id="GO:0004190">
    <property type="term" value="F:aspartic-type endopeptidase activity"/>
    <property type="evidence" value="ECO:0007669"/>
    <property type="project" value="InterPro"/>
</dbReference>
<evidence type="ECO:0000313" key="4">
    <source>
        <dbReference type="WBParaSite" id="EVEC_0000653801-mRNA-1"/>
    </source>
</evidence>
<dbReference type="Gene3D" id="1.10.8.10">
    <property type="entry name" value="DNA helicase RuvA subunit, C-terminal domain"/>
    <property type="match status" value="1"/>
</dbReference>
<sequence>LRSNFSILKADALKRSIFRNFSPALADAVEKDNFAHLSDLFCRLYVTERENEISRRRVMLDPTSAEGQRMIAEQIERENIDFSHQFAMEHMPEAYIPVTMLYIRMKINGVECKAFVDSGAQVSILSEATAQRCNLMRLVDKRFQATVHGVGGMKKMLGKIHTCQVQIENQFFTCNFDVLSDHSIDILLGLDILRRHQCTIDLKNNCLKFGDSASTPFLGDAEIPKRDPTTGESSETVVVDSAKLASLIALGFEEEAARSMLIQCGNDLEMAAANLFSSNAAKS</sequence>
<dbReference type="CDD" id="cd05479">
    <property type="entry name" value="RP_DDI"/>
    <property type="match status" value="1"/>
</dbReference>
<dbReference type="InterPro" id="IPR021109">
    <property type="entry name" value="Peptidase_aspartic_dom_sf"/>
</dbReference>
<evidence type="ECO:0000256" key="1">
    <source>
        <dbReference type="ARBA" id="ARBA00022801"/>
    </source>
</evidence>
<feature type="domain" description="UBA" evidence="2">
    <location>
        <begin position="238"/>
        <end position="278"/>
    </location>
</feature>
<protein>
    <submittedName>
        <fullName evidence="4">UBA domain-containing protein</fullName>
    </submittedName>
</protein>
<dbReference type="Pfam" id="PF09668">
    <property type="entry name" value="Asp_protease"/>
    <property type="match status" value="1"/>
</dbReference>
<proteinExistence type="predicted"/>
<dbReference type="CDD" id="cd14291">
    <property type="entry name" value="UBA1_NUB1_like"/>
    <property type="match status" value="1"/>
</dbReference>
<dbReference type="WBParaSite" id="EVEC_0000653801-mRNA-1">
    <property type="protein sequence ID" value="EVEC_0000653801-mRNA-1"/>
    <property type="gene ID" value="EVEC_0000653801"/>
</dbReference>
<dbReference type="InterPro" id="IPR015940">
    <property type="entry name" value="UBA"/>
</dbReference>
<dbReference type="Pfam" id="PF00627">
    <property type="entry name" value="UBA"/>
    <property type="match status" value="1"/>
</dbReference>
<keyword evidence="1" id="KW-0378">Hydrolase</keyword>
<feature type="domain" description="Peptidase A2" evidence="3">
    <location>
        <begin position="112"/>
        <end position="152"/>
    </location>
</feature>
<dbReference type="Gene3D" id="2.40.70.10">
    <property type="entry name" value="Acid Proteases"/>
    <property type="match status" value="1"/>
</dbReference>
<accession>A0A0N4V871</accession>
<reference evidence="4" key="1">
    <citation type="submission" date="2017-02" db="UniProtKB">
        <authorList>
            <consortium name="WormBaseParasite"/>
        </authorList>
    </citation>
    <scope>IDENTIFICATION</scope>
</reference>
<dbReference type="GO" id="GO:0006508">
    <property type="term" value="P:proteolysis"/>
    <property type="evidence" value="ECO:0007669"/>
    <property type="project" value="InterPro"/>
</dbReference>
<dbReference type="InterPro" id="IPR009060">
    <property type="entry name" value="UBA-like_sf"/>
</dbReference>
<name>A0A0N4V871_ENTVE</name>
<dbReference type="InterPro" id="IPR019103">
    <property type="entry name" value="Peptidase_aspartic_DDI1-type"/>
</dbReference>
<dbReference type="PANTHER" id="PTHR15397">
    <property type="entry name" value="SODIUM-GLUCOSE COTRANSPORTER REGULATORY PROTEIN -RELATED"/>
    <property type="match status" value="1"/>
</dbReference>
<dbReference type="PANTHER" id="PTHR15397:SF3">
    <property type="entry name" value="DNA DAMAGE INDUCIBLE 1 HOMOLOG 2"/>
    <property type="match status" value="1"/>
</dbReference>
<evidence type="ECO:0000259" key="2">
    <source>
        <dbReference type="PROSITE" id="PS50030"/>
    </source>
</evidence>
<evidence type="ECO:0000259" key="3">
    <source>
        <dbReference type="PROSITE" id="PS50175"/>
    </source>
</evidence>
<dbReference type="PROSITE" id="PS50175">
    <property type="entry name" value="ASP_PROT_RETROV"/>
    <property type="match status" value="1"/>
</dbReference>
<organism evidence="4">
    <name type="scientific">Enterobius vermicularis</name>
    <name type="common">Human pinworm</name>
    <dbReference type="NCBI Taxonomy" id="51028"/>
    <lineage>
        <taxon>Eukaryota</taxon>
        <taxon>Metazoa</taxon>
        <taxon>Ecdysozoa</taxon>
        <taxon>Nematoda</taxon>
        <taxon>Chromadorea</taxon>
        <taxon>Rhabditida</taxon>
        <taxon>Spirurina</taxon>
        <taxon>Oxyuridomorpha</taxon>
        <taxon>Oxyuroidea</taxon>
        <taxon>Oxyuridae</taxon>
        <taxon>Enterobius</taxon>
    </lineage>
</organism>
<dbReference type="AlphaFoldDB" id="A0A0N4V871"/>
<dbReference type="InterPro" id="IPR001995">
    <property type="entry name" value="Peptidase_A2_cat"/>
</dbReference>
<dbReference type="SUPFAM" id="SSF46934">
    <property type="entry name" value="UBA-like"/>
    <property type="match status" value="1"/>
</dbReference>